<dbReference type="InterPro" id="IPR008979">
    <property type="entry name" value="Galactose-bd-like_sf"/>
</dbReference>
<evidence type="ECO:0000256" key="3">
    <source>
        <dbReference type="ARBA" id="ARBA00023295"/>
    </source>
</evidence>
<dbReference type="STRING" id="1214101.BN159_2128"/>
<dbReference type="PANTHER" id="PTHR11452:SF75">
    <property type="entry name" value="ALPHA-GALACTOSIDASE MEL1"/>
    <property type="match status" value="1"/>
</dbReference>
<evidence type="ECO:0000256" key="1">
    <source>
        <dbReference type="ARBA" id="ARBA00022729"/>
    </source>
</evidence>
<reference evidence="5 6" key="1">
    <citation type="journal article" date="2012" name="J. Bacteriol.">
        <title>Genome sequence of the bacterium Streptomyces davawensis JCM 4913 and heterologous production of the unique antibiotic roseoflavin.</title>
        <authorList>
            <person name="Jankowitsch F."/>
            <person name="Schwarz J."/>
            <person name="Ruckert C."/>
            <person name="Gust B."/>
            <person name="Szczepanowski R."/>
            <person name="Blom J."/>
            <person name="Pelzer S."/>
            <person name="Kalinowski J."/>
            <person name="Mack M."/>
        </authorList>
    </citation>
    <scope>NUCLEOTIDE SEQUENCE [LARGE SCALE GENOMIC DNA]</scope>
    <source>
        <strain evidence="6">DSM 101723 / JCM 4913 / KCC S-0913 / 768</strain>
    </source>
</reference>
<dbReference type="SUPFAM" id="SSF51011">
    <property type="entry name" value="Glycosyl hydrolase domain"/>
    <property type="match status" value="1"/>
</dbReference>
<keyword evidence="1" id="KW-0732">Signal</keyword>
<evidence type="ECO:0000313" key="6">
    <source>
        <dbReference type="Proteomes" id="UP000008043"/>
    </source>
</evidence>
<protein>
    <submittedName>
        <fullName evidence="5">Carbohydrate binding family 6</fullName>
    </submittedName>
</protein>
<dbReference type="InterPro" id="IPR041233">
    <property type="entry name" value="Melibiase_C"/>
</dbReference>
<dbReference type="Gene3D" id="2.60.120.260">
    <property type="entry name" value="Galactose-binding domain-like"/>
    <property type="match status" value="1"/>
</dbReference>
<dbReference type="eggNOG" id="COG1501">
    <property type="taxonomic scope" value="Bacteria"/>
</dbReference>
<dbReference type="Gene3D" id="2.60.40.1180">
    <property type="entry name" value="Golgi alpha-mannosidase II"/>
    <property type="match status" value="1"/>
</dbReference>
<gene>
    <name evidence="5" type="ORF">BN159_2128</name>
</gene>
<evidence type="ECO:0000256" key="2">
    <source>
        <dbReference type="ARBA" id="ARBA00022801"/>
    </source>
</evidence>
<dbReference type="Proteomes" id="UP000008043">
    <property type="component" value="Chromosome"/>
</dbReference>
<dbReference type="InterPro" id="IPR005084">
    <property type="entry name" value="CBM6"/>
</dbReference>
<dbReference type="InterPro" id="IPR002241">
    <property type="entry name" value="Glyco_hydro_27"/>
</dbReference>
<dbReference type="GO" id="GO:0005975">
    <property type="term" value="P:carbohydrate metabolic process"/>
    <property type="evidence" value="ECO:0007669"/>
    <property type="project" value="InterPro"/>
</dbReference>
<keyword evidence="3" id="KW-0326">Glycosidase</keyword>
<dbReference type="Pfam" id="PF17801">
    <property type="entry name" value="Melibiase_C"/>
    <property type="match status" value="1"/>
</dbReference>
<name>K4R021_STRDJ</name>
<dbReference type="SUPFAM" id="SSF49785">
    <property type="entry name" value="Galactose-binding domain-like"/>
    <property type="match status" value="1"/>
</dbReference>
<dbReference type="PANTHER" id="PTHR11452">
    <property type="entry name" value="ALPHA-GALACTOSIDASE/ALPHA-N-ACETYLGALACTOSAMINIDASE"/>
    <property type="match status" value="1"/>
</dbReference>
<evidence type="ECO:0000259" key="4">
    <source>
        <dbReference type="PROSITE" id="PS51175"/>
    </source>
</evidence>
<dbReference type="CDD" id="cd04081">
    <property type="entry name" value="CBM35_galactosidase-like"/>
    <property type="match status" value="1"/>
</dbReference>
<dbReference type="InterPro" id="IPR013780">
    <property type="entry name" value="Glyco_hydro_b"/>
</dbReference>
<accession>K4R021</accession>
<dbReference type="GO" id="GO:0004553">
    <property type="term" value="F:hydrolase activity, hydrolyzing O-glycosyl compounds"/>
    <property type="evidence" value="ECO:0007669"/>
    <property type="project" value="InterPro"/>
</dbReference>
<dbReference type="Pfam" id="PF03422">
    <property type="entry name" value="CBM_6"/>
    <property type="match status" value="1"/>
</dbReference>
<evidence type="ECO:0000313" key="5">
    <source>
        <dbReference type="EMBL" id="CCK26507.1"/>
    </source>
</evidence>
<keyword evidence="2" id="KW-0378">Hydrolase</keyword>
<feature type="domain" description="CBM6" evidence="4">
    <location>
        <begin position="131"/>
        <end position="252"/>
    </location>
</feature>
<organism evidence="5 6">
    <name type="scientific">Streptomyces davaonensis (strain DSM 101723 / JCM 4913 / KCC S-0913 / 768)</name>
    <dbReference type="NCBI Taxonomy" id="1214101"/>
    <lineage>
        <taxon>Bacteria</taxon>
        <taxon>Bacillati</taxon>
        <taxon>Actinomycetota</taxon>
        <taxon>Actinomycetes</taxon>
        <taxon>Kitasatosporales</taxon>
        <taxon>Streptomycetaceae</taxon>
        <taxon>Streptomyces</taxon>
    </lineage>
</organism>
<dbReference type="EMBL" id="HE971709">
    <property type="protein sequence ID" value="CCK26507.1"/>
    <property type="molecule type" value="Genomic_DNA"/>
</dbReference>
<dbReference type="GO" id="GO:0030246">
    <property type="term" value="F:carbohydrate binding"/>
    <property type="evidence" value="ECO:0007669"/>
    <property type="project" value="InterPro"/>
</dbReference>
<dbReference type="AlphaFoldDB" id="K4R021"/>
<proteinExistence type="predicted"/>
<dbReference type="KEGG" id="sdv:BN159_2128"/>
<dbReference type="HOGENOM" id="CLU_1098003_0_0_11"/>
<dbReference type="PROSITE" id="PS51175">
    <property type="entry name" value="CBM6"/>
    <property type="match status" value="1"/>
</dbReference>
<dbReference type="PATRIC" id="fig|1214101.3.peg.2160"/>
<sequence>MGHRQVPALHRRRPHRLDSYGLSLLTNREVIAVNQGDTPPARPVTASDPQQVWAAKNPGGTYTVALFNLSDAPASVTAYWSTLGFKGKAAVRDLWNKENLGAHTDRITQALPAHGSRLFTVTPRGTALSWTAYEAESGTLGGNASVADCSACSDGRKIGNLYGGGKLTVNDVVVPRSGTYQIKVAYISGDSRSVAVSANGGGADSHKFPSTGDWSTVNSVFVPVSLKAGANTITFDSGAGGYAPDIDRIDVQK</sequence>
<keyword evidence="6" id="KW-1185">Reference proteome</keyword>